<keyword evidence="2" id="KW-1185">Reference proteome</keyword>
<gene>
    <name evidence="1" type="ORF">HS961_20580</name>
</gene>
<organism evidence="1 2">
    <name type="scientific">Comamonas piscis</name>
    <dbReference type="NCBI Taxonomy" id="1562974"/>
    <lineage>
        <taxon>Bacteria</taxon>
        <taxon>Pseudomonadati</taxon>
        <taxon>Pseudomonadota</taxon>
        <taxon>Betaproteobacteria</taxon>
        <taxon>Burkholderiales</taxon>
        <taxon>Comamonadaceae</taxon>
        <taxon>Comamonas</taxon>
    </lineage>
</organism>
<protein>
    <recommendedName>
        <fullName evidence="3">Ferric uptake regulation protein</fullName>
    </recommendedName>
</protein>
<name>A0A7G5EM20_9BURK</name>
<dbReference type="KEGG" id="cpis:HS961_20580"/>
<dbReference type="RefSeq" id="WP_182325219.1">
    <property type="nucleotide sequence ID" value="NZ_CP058554.1"/>
</dbReference>
<dbReference type="AlphaFoldDB" id="A0A7G5EM20"/>
<dbReference type="InterPro" id="IPR002481">
    <property type="entry name" value="FUR"/>
</dbReference>
<dbReference type="GO" id="GO:0003700">
    <property type="term" value="F:DNA-binding transcription factor activity"/>
    <property type="evidence" value="ECO:0007669"/>
    <property type="project" value="InterPro"/>
</dbReference>
<evidence type="ECO:0000313" key="2">
    <source>
        <dbReference type="Proteomes" id="UP000515240"/>
    </source>
</evidence>
<dbReference type="SUPFAM" id="SSF46785">
    <property type="entry name" value="Winged helix' DNA-binding domain"/>
    <property type="match status" value="1"/>
</dbReference>
<evidence type="ECO:0000313" key="1">
    <source>
        <dbReference type="EMBL" id="QMV75045.1"/>
    </source>
</evidence>
<dbReference type="Proteomes" id="UP000515240">
    <property type="component" value="Chromosome"/>
</dbReference>
<dbReference type="Gene3D" id="1.10.10.10">
    <property type="entry name" value="Winged helix-like DNA-binding domain superfamily/Winged helix DNA-binding domain"/>
    <property type="match status" value="1"/>
</dbReference>
<evidence type="ECO:0008006" key="3">
    <source>
        <dbReference type="Google" id="ProtNLM"/>
    </source>
</evidence>
<dbReference type="InterPro" id="IPR036388">
    <property type="entry name" value="WH-like_DNA-bd_sf"/>
</dbReference>
<reference evidence="1 2" key="1">
    <citation type="journal article" date="2020" name="G3 (Bethesda)">
        <title>CeMbio - The Caenorhabditis elegans Microbiome Resource.</title>
        <authorList>
            <person name="Dirksen P."/>
            <person name="Assie A."/>
            <person name="Zimmermann J."/>
            <person name="Zhang F."/>
            <person name="Tietje A.M."/>
            <person name="Marsh S.A."/>
            <person name="Felix M.A."/>
            <person name="Shapira M."/>
            <person name="Kaleta C."/>
            <person name="Schulenburg H."/>
            <person name="Samuel B."/>
        </authorList>
    </citation>
    <scope>NUCLEOTIDE SEQUENCE [LARGE SCALE GENOMIC DNA]</scope>
    <source>
        <strain evidence="1 2">BIGb0172</strain>
    </source>
</reference>
<dbReference type="Pfam" id="PF01475">
    <property type="entry name" value="FUR"/>
    <property type="match status" value="1"/>
</dbReference>
<sequence length="101" mass="10928">MNDDRAPNMAASAFPAAPWFKRSRHVRIRPTPARLRVLEAIVQLGRSRVKCADITLHLAQSGAPLPAATIYCVAKEMAQAGLLMRDREDGGLTVYSLAAGV</sequence>
<dbReference type="EMBL" id="CP058554">
    <property type="protein sequence ID" value="QMV75045.1"/>
    <property type="molecule type" value="Genomic_DNA"/>
</dbReference>
<accession>A0A7G5EM20</accession>
<proteinExistence type="predicted"/>
<dbReference type="InterPro" id="IPR036390">
    <property type="entry name" value="WH_DNA-bd_sf"/>
</dbReference>